<evidence type="ECO:0000313" key="2">
    <source>
        <dbReference type="Proteomes" id="UP000675882"/>
    </source>
</evidence>
<proteinExistence type="predicted"/>
<gene>
    <name evidence="1" type="ORF">NTGZN8_80004</name>
</gene>
<evidence type="ECO:0000313" key="1">
    <source>
        <dbReference type="EMBL" id="CAE6737865.1"/>
    </source>
</evidence>
<organism evidence="1 2">
    <name type="scientific">Candidatus Nitrotoga fabula</name>
    <dbReference type="NCBI Taxonomy" id="2182327"/>
    <lineage>
        <taxon>Bacteria</taxon>
        <taxon>Pseudomonadati</taxon>
        <taxon>Pseudomonadota</taxon>
        <taxon>Betaproteobacteria</taxon>
        <taxon>Nitrosomonadales</taxon>
        <taxon>Gallionellaceae</taxon>
        <taxon>Candidatus Nitrotoga</taxon>
    </lineage>
</organism>
<keyword evidence="2" id="KW-1185">Reference proteome</keyword>
<reference evidence="1" key="1">
    <citation type="submission" date="2021-02" db="EMBL/GenBank/DDBJ databases">
        <authorList>
            <person name="Han P."/>
        </authorList>
    </citation>
    <scope>NUCLEOTIDE SEQUENCE</scope>
    <source>
        <strain evidence="1">Candidatus Nitrotoga sp. ZN8</strain>
    </source>
</reference>
<dbReference type="AlphaFoldDB" id="A0A916FBR7"/>
<name>A0A916FBR7_9PROT</name>
<dbReference type="Proteomes" id="UP000675882">
    <property type="component" value="Unassembled WGS sequence"/>
</dbReference>
<dbReference type="EMBL" id="CAJNBL010000043">
    <property type="protein sequence ID" value="CAE6737865.1"/>
    <property type="molecule type" value="Genomic_DNA"/>
</dbReference>
<accession>A0A916FBR7</accession>
<protein>
    <submittedName>
        <fullName evidence="1">Uncharacterized protein</fullName>
    </submittedName>
</protein>
<comment type="caution">
    <text evidence="1">The sequence shown here is derived from an EMBL/GenBank/DDBJ whole genome shotgun (WGS) entry which is preliminary data.</text>
</comment>
<sequence length="48" mass="5020">MSNEHITTVTGIKVSEAMNIAVIVQPLGNRNLNVKAPAVGAFTVDLGK</sequence>